<organism evidence="1 2">
    <name type="scientific">Vigna mungo</name>
    <name type="common">Black gram</name>
    <name type="synonym">Phaseolus mungo</name>
    <dbReference type="NCBI Taxonomy" id="3915"/>
    <lineage>
        <taxon>Eukaryota</taxon>
        <taxon>Viridiplantae</taxon>
        <taxon>Streptophyta</taxon>
        <taxon>Embryophyta</taxon>
        <taxon>Tracheophyta</taxon>
        <taxon>Spermatophyta</taxon>
        <taxon>Magnoliopsida</taxon>
        <taxon>eudicotyledons</taxon>
        <taxon>Gunneridae</taxon>
        <taxon>Pentapetalae</taxon>
        <taxon>rosids</taxon>
        <taxon>fabids</taxon>
        <taxon>Fabales</taxon>
        <taxon>Fabaceae</taxon>
        <taxon>Papilionoideae</taxon>
        <taxon>50 kb inversion clade</taxon>
        <taxon>NPAAA clade</taxon>
        <taxon>indigoferoid/millettioid clade</taxon>
        <taxon>Phaseoleae</taxon>
        <taxon>Vigna</taxon>
    </lineage>
</organism>
<accession>A0AAQ3PB40</accession>
<dbReference type="EMBL" id="CP144700">
    <property type="protein sequence ID" value="WVZ25003.1"/>
    <property type="molecule type" value="Genomic_DNA"/>
</dbReference>
<sequence length="106" mass="12290">MDQPQTTQEFVNDIAKGKYDRDFKSNFWIWVEMLIKHYDSCFTLLIEIFKLQILKALNNNSTILCVGLLEDGNIDNVIKLQCGKSMVRLPFVACIVKELGEMDWVT</sequence>
<reference evidence="1 2" key="1">
    <citation type="journal article" date="2023" name="Life. Sci Alliance">
        <title>Evolutionary insights into 3D genome organization and epigenetic landscape of Vigna mungo.</title>
        <authorList>
            <person name="Junaid A."/>
            <person name="Singh B."/>
            <person name="Bhatia S."/>
        </authorList>
    </citation>
    <scope>NUCLEOTIDE SEQUENCE [LARGE SCALE GENOMIC DNA]</scope>
    <source>
        <strain evidence="1">Urdbean</strain>
    </source>
</reference>
<keyword evidence="2" id="KW-1185">Reference proteome</keyword>
<proteinExistence type="predicted"/>
<name>A0AAQ3PB40_VIGMU</name>
<gene>
    <name evidence="1" type="ORF">V8G54_003547</name>
</gene>
<dbReference type="Proteomes" id="UP001374535">
    <property type="component" value="Chromosome 1"/>
</dbReference>
<protein>
    <submittedName>
        <fullName evidence="1">Uncharacterized protein</fullName>
    </submittedName>
</protein>
<dbReference type="AlphaFoldDB" id="A0AAQ3PB40"/>
<evidence type="ECO:0000313" key="2">
    <source>
        <dbReference type="Proteomes" id="UP001374535"/>
    </source>
</evidence>
<evidence type="ECO:0000313" key="1">
    <source>
        <dbReference type="EMBL" id="WVZ25003.1"/>
    </source>
</evidence>